<sequence length="81" mass="8527">MAADEADAKLQSFLQWLQANGADLRDCTIRACGDKGFGVFSTAPEPGATDGNTLPPEESNKVLVLVHPGADMRVAALVLGW</sequence>
<dbReference type="Gramene" id="TVU12919">
    <property type="protein sequence ID" value="TVU12919"/>
    <property type="gene ID" value="EJB05_46586"/>
</dbReference>
<gene>
    <name evidence="1" type="ORF">EJB05_46586</name>
</gene>
<dbReference type="AlphaFoldDB" id="A0A5J9TND3"/>
<keyword evidence="2" id="KW-1185">Reference proteome</keyword>
<dbReference type="Gene3D" id="3.90.1410.10">
    <property type="entry name" value="set domain protein methyltransferase, domain 1"/>
    <property type="match status" value="1"/>
</dbReference>
<dbReference type="Proteomes" id="UP000324897">
    <property type="component" value="Chromosome 3"/>
</dbReference>
<evidence type="ECO:0000313" key="1">
    <source>
        <dbReference type="EMBL" id="TVU12919.1"/>
    </source>
</evidence>
<protein>
    <submittedName>
        <fullName evidence="1">Uncharacterized protein</fullName>
    </submittedName>
</protein>
<dbReference type="OrthoDB" id="42889at2759"/>
<evidence type="ECO:0000313" key="2">
    <source>
        <dbReference type="Proteomes" id="UP000324897"/>
    </source>
</evidence>
<proteinExistence type="predicted"/>
<accession>A0A5J9TND3</accession>
<feature type="non-terminal residue" evidence="1">
    <location>
        <position position="1"/>
    </location>
</feature>
<organism evidence="1 2">
    <name type="scientific">Eragrostis curvula</name>
    <name type="common">weeping love grass</name>
    <dbReference type="NCBI Taxonomy" id="38414"/>
    <lineage>
        <taxon>Eukaryota</taxon>
        <taxon>Viridiplantae</taxon>
        <taxon>Streptophyta</taxon>
        <taxon>Embryophyta</taxon>
        <taxon>Tracheophyta</taxon>
        <taxon>Spermatophyta</taxon>
        <taxon>Magnoliopsida</taxon>
        <taxon>Liliopsida</taxon>
        <taxon>Poales</taxon>
        <taxon>Poaceae</taxon>
        <taxon>PACMAD clade</taxon>
        <taxon>Chloridoideae</taxon>
        <taxon>Eragrostideae</taxon>
        <taxon>Eragrostidinae</taxon>
        <taxon>Eragrostis</taxon>
    </lineage>
</organism>
<comment type="caution">
    <text evidence="1">The sequence shown here is derived from an EMBL/GenBank/DDBJ whole genome shotgun (WGS) entry which is preliminary data.</text>
</comment>
<dbReference type="EMBL" id="RWGY01000039">
    <property type="protein sequence ID" value="TVU12919.1"/>
    <property type="molecule type" value="Genomic_DNA"/>
</dbReference>
<reference evidence="1 2" key="1">
    <citation type="journal article" date="2019" name="Sci. Rep.">
        <title>A high-quality genome of Eragrostis curvula grass provides insights into Poaceae evolution and supports new strategies to enhance forage quality.</title>
        <authorList>
            <person name="Carballo J."/>
            <person name="Santos B.A.C.M."/>
            <person name="Zappacosta D."/>
            <person name="Garbus I."/>
            <person name="Selva J.P."/>
            <person name="Gallo C.A."/>
            <person name="Diaz A."/>
            <person name="Albertini E."/>
            <person name="Caccamo M."/>
            <person name="Echenique V."/>
        </authorList>
    </citation>
    <scope>NUCLEOTIDE SEQUENCE [LARGE SCALE GENOMIC DNA]</scope>
    <source>
        <strain evidence="2">cv. Victoria</strain>
        <tissue evidence="1">Leaf</tissue>
    </source>
</reference>
<name>A0A5J9TND3_9POAL</name>